<evidence type="ECO:0000313" key="1">
    <source>
        <dbReference type="EMBL" id="KLD65444.1"/>
    </source>
</evidence>
<organism evidence="1 2">
    <name type="scientific">Dyella japonica DSM 16301</name>
    <dbReference type="NCBI Taxonomy" id="1440762"/>
    <lineage>
        <taxon>Bacteria</taxon>
        <taxon>Pseudomonadati</taxon>
        <taxon>Pseudomonadota</taxon>
        <taxon>Gammaproteobacteria</taxon>
        <taxon>Lysobacterales</taxon>
        <taxon>Rhodanobacteraceae</taxon>
        <taxon>Dyella</taxon>
    </lineage>
</organism>
<accession>A0A0G9H861</accession>
<dbReference type="AlphaFoldDB" id="A0A0G9H861"/>
<dbReference type="STRING" id="1440762.Y882_02690"/>
<name>A0A0G9H861_9GAMM</name>
<sequence>MRFHRRQYSKPLGATVSRNLNVVRERYQFCHTHKQEYQAPVDGRTGQVLSPCPRCVEDQALYQQAVRDLSDLAAREGRDRRTITHQAILELAEQRAGKQLLKFRAHG</sequence>
<evidence type="ECO:0000313" key="2">
    <source>
        <dbReference type="Proteomes" id="UP000035481"/>
    </source>
</evidence>
<dbReference type="EMBL" id="JPLA01000006">
    <property type="protein sequence ID" value="KLD65444.1"/>
    <property type="molecule type" value="Genomic_DNA"/>
</dbReference>
<dbReference type="RefSeq" id="WP_046970329.1">
    <property type="nucleotide sequence ID" value="NZ_JPLA01000006.1"/>
</dbReference>
<proteinExistence type="predicted"/>
<reference evidence="1 2" key="1">
    <citation type="journal article" date="2015" name="Antonie Van Leeuwenhoek">
        <title>A phylogenomic and molecular marker based taxonomic framework for the order Xanthomonadales: proposal to transfer the families Algiphilaceae and Solimonadaceae to the order Nevskiales ord. nov. and to create a new family within the order Xanthomonadales, the family Rhodanobacteraceae fam. nov., containing the genus Rhodanobacter and its closest relatives.</title>
        <authorList>
            <person name="Naushad S."/>
            <person name="Adeolu M."/>
            <person name="Wong S."/>
            <person name="Sohail M."/>
            <person name="Schellhorn H.E."/>
            <person name="Gupta R.S."/>
        </authorList>
    </citation>
    <scope>NUCLEOTIDE SEQUENCE [LARGE SCALE GENOMIC DNA]</scope>
    <source>
        <strain evidence="1 2">DSM 16301</strain>
    </source>
</reference>
<dbReference type="Proteomes" id="UP000035481">
    <property type="component" value="Unassembled WGS sequence"/>
</dbReference>
<gene>
    <name evidence="1" type="ORF">Y882_02690</name>
</gene>
<comment type="caution">
    <text evidence="1">The sequence shown here is derived from an EMBL/GenBank/DDBJ whole genome shotgun (WGS) entry which is preliminary data.</text>
</comment>
<protein>
    <submittedName>
        <fullName evidence="1">Uncharacterized protein</fullName>
    </submittedName>
</protein>
<dbReference type="PATRIC" id="fig|1440762.4.peg.3319"/>